<reference evidence="1 2" key="1">
    <citation type="submission" date="2019-05" db="EMBL/GenBank/DDBJ databases">
        <title>Mikania micrantha, genome provides insights into the molecular mechanism of rapid growth.</title>
        <authorList>
            <person name="Liu B."/>
        </authorList>
    </citation>
    <scope>NUCLEOTIDE SEQUENCE [LARGE SCALE GENOMIC DNA]</scope>
    <source>
        <strain evidence="1">NLD-2019</strain>
        <tissue evidence="1">Leaf</tissue>
    </source>
</reference>
<organism evidence="1 2">
    <name type="scientific">Mikania micrantha</name>
    <name type="common">bitter vine</name>
    <dbReference type="NCBI Taxonomy" id="192012"/>
    <lineage>
        <taxon>Eukaryota</taxon>
        <taxon>Viridiplantae</taxon>
        <taxon>Streptophyta</taxon>
        <taxon>Embryophyta</taxon>
        <taxon>Tracheophyta</taxon>
        <taxon>Spermatophyta</taxon>
        <taxon>Magnoliopsida</taxon>
        <taxon>eudicotyledons</taxon>
        <taxon>Gunneridae</taxon>
        <taxon>Pentapetalae</taxon>
        <taxon>asterids</taxon>
        <taxon>campanulids</taxon>
        <taxon>Asterales</taxon>
        <taxon>Asteraceae</taxon>
        <taxon>Asteroideae</taxon>
        <taxon>Heliantheae alliance</taxon>
        <taxon>Eupatorieae</taxon>
        <taxon>Mikania</taxon>
    </lineage>
</organism>
<sequence length="121" mass="13490">MASKRKVAAEIKVSFKLKSCENQALKLHANIEVNGANERAKVDTEINSSSSQQGNMSVKAPSVGSVTSQEIPFSKLFEALSLKVSPDQMKTCLVLYESFKLLRSTLCQRPMFDQLKLCFWT</sequence>
<comment type="caution">
    <text evidence="1">The sequence shown here is derived from an EMBL/GenBank/DDBJ whole genome shotgun (WGS) entry which is preliminary data.</text>
</comment>
<proteinExistence type="predicted"/>
<accession>A0A5N6MP43</accession>
<name>A0A5N6MP43_9ASTR</name>
<protein>
    <submittedName>
        <fullName evidence="1">Uncharacterized protein</fullName>
    </submittedName>
</protein>
<evidence type="ECO:0000313" key="1">
    <source>
        <dbReference type="EMBL" id="KAD3641796.1"/>
    </source>
</evidence>
<gene>
    <name evidence="1" type="ORF">E3N88_31020</name>
</gene>
<dbReference type="AlphaFoldDB" id="A0A5N6MP43"/>
<dbReference type="EMBL" id="SZYD01000015">
    <property type="protein sequence ID" value="KAD3641796.1"/>
    <property type="molecule type" value="Genomic_DNA"/>
</dbReference>
<evidence type="ECO:0000313" key="2">
    <source>
        <dbReference type="Proteomes" id="UP000326396"/>
    </source>
</evidence>
<keyword evidence="2" id="KW-1185">Reference proteome</keyword>
<dbReference type="Proteomes" id="UP000326396">
    <property type="component" value="Linkage Group LG5"/>
</dbReference>